<gene>
    <name evidence="3" type="ORF">HA520_17145</name>
</gene>
<dbReference type="AlphaFoldDB" id="A0AA43ZA44"/>
<dbReference type="Pfam" id="PF19029">
    <property type="entry name" value="DUF883_C"/>
    <property type="match status" value="1"/>
</dbReference>
<organism evidence="3 4">
    <name type="scientific">Azotobacter chroococcum</name>
    <dbReference type="NCBI Taxonomy" id="353"/>
    <lineage>
        <taxon>Bacteria</taxon>
        <taxon>Pseudomonadati</taxon>
        <taxon>Pseudomonadota</taxon>
        <taxon>Gammaproteobacteria</taxon>
        <taxon>Pseudomonadales</taxon>
        <taxon>Pseudomonadaceae</taxon>
        <taxon>Azotobacter</taxon>
    </lineage>
</organism>
<evidence type="ECO:0000313" key="3">
    <source>
        <dbReference type="EMBL" id="NHN78984.1"/>
    </source>
</evidence>
<dbReference type="InterPro" id="IPR043605">
    <property type="entry name" value="DUF883_C"/>
</dbReference>
<keyword evidence="1" id="KW-1133">Transmembrane helix</keyword>
<evidence type="ECO:0000259" key="2">
    <source>
        <dbReference type="Pfam" id="PF19029"/>
    </source>
</evidence>
<proteinExistence type="predicted"/>
<dbReference type="GO" id="GO:0043022">
    <property type="term" value="F:ribosome binding"/>
    <property type="evidence" value="ECO:0007669"/>
    <property type="project" value="InterPro"/>
</dbReference>
<sequence length="111" mass="12707">MSLFKTPRTSLAEERLEKEIHDLMHALEHLRSSASHDTRHGYEQLRARAEDLLQHSRHHCHDTGHSLARHCHQVGQCTRDCVRSHPWASLAVGVGAAALFGLLFARDRHRH</sequence>
<keyword evidence="1" id="KW-0472">Membrane</keyword>
<dbReference type="PANTHER" id="PTHR35893">
    <property type="entry name" value="INNER MEMBRANE PROTEIN-RELATED"/>
    <property type="match status" value="1"/>
</dbReference>
<dbReference type="InterPro" id="IPR010279">
    <property type="entry name" value="YqjD/ElaB"/>
</dbReference>
<accession>A0AA43ZA44</accession>
<feature type="transmembrane region" description="Helical" evidence="1">
    <location>
        <begin position="87"/>
        <end position="105"/>
    </location>
</feature>
<dbReference type="PANTHER" id="PTHR35893:SF3">
    <property type="entry name" value="INNER MEMBRANE PROTEIN"/>
    <property type="match status" value="1"/>
</dbReference>
<feature type="domain" description="DUF883" evidence="2">
    <location>
        <begin position="78"/>
        <end position="106"/>
    </location>
</feature>
<dbReference type="RefSeq" id="WP_165893550.1">
    <property type="nucleotide sequence ID" value="NZ_JAAPAP010000015.1"/>
</dbReference>
<comment type="caution">
    <text evidence="3">The sequence shown here is derived from an EMBL/GenBank/DDBJ whole genome shotgun (WGS) entry which is preliminary data.</text>
</comment>
<dbReference type="Proteomes" id="UP000736384">
    <property type="component" value="Unassembled WGS sequence"/>
</dbReference>
<reference evidence="3" key="1">
    <citation type="submission" date="2020-03" db="EMBL/GenBank/DDBJ databases">
        <title>Genome assembly of Azotobacter chroococcum W5.</title>
        <authorList>
            <person name="Kannepalli A."/>
        </authorList>
    </citation>
    <scope>NUCLEOTIDE SEQUENCE</scope>
    <source>
        <strain evidence="3">W5</strain>
    </source>
</reference>
<keyword evidence="1" id="KW-0812">Transmembrane</keyword>
<dbReference type="EMBL" id="JAAPAP010000015">
    <property type="protein sequence ID" value="NHN78984.1"/>
    <property type="molecule type" value="Genomic_DNA"/>
</dbReference>
<protein>
    <submittedName>
        <fullName evidence="3">DUF883 domain-containing protein</fullName>
    </submittedName>
</protein>
<evidence type="ECO:0000313" key="4">
    <source>
        <dbReference type="Proteomes" id="UP000736384"/>
    </source>
</evidence>
<evidence type="ECO:0000256" key="1">
    <source>
        <dbReference type="SAM" id="Phobius"/>
    </source>
</evidence>
<name>A0AA43ZA44_9GAMM</name>